<keyword evidence="4" id="KW-1185">Reference proteome</keyword>
<accession>A0ABW9RPS2</accession>
<dbReference type="PROSITE" id="PS51257">
    <property type="entry name" value="PROKAR_LIPOPROTEIN"/>
    <property type="match status" value="1"/>
</dbReference>
<organism evidence="3 4">
    <name type="scientific">Fulvivirga kasyanovii</name>
    <dbReference type="NCBI Taxonomy" id="396812"/>
    <lineage>
        <taxon>Bacteria</taxon>
        <taxon>Pseudomonadati</taxon>
        <taxon>Bacteroidota</taxon>
        <taxon>Cytophagia</taxon>
        <taxon>Cytophagales</taxon>
        <taxon>Fulvivirgaceae</taxon>
        <taxon>Fulvivirga</taxon>
    </lineage>
</organism>
<evidence type="ECO:0000313" key="4">
    <source>
        <dbReference type="Proteomes" id="UP000798808"/>
    </source>
</evidence>
<proteinExistence type="predicted"/>
<feature type="region of interest" description="Disordered" evidence="1">
    <location>
        <begin position="148"/>
        <end position="169"/>
    </location>
</feature>
<dbReference type="Proteomes" id="UP000798808">
    <property type="component" value="Unassembled WGS sequence"/>
</dbReference>
<dbReference type="Pfam" id="PF13648">
    <property type="entry name" value="Lipocalin_4"/>
    <property type="match status" value="1"/>
</dbReference>
<evidence type="ECO:0000259" key="2">
    <source>
        <dbReference type="Pfam" id="PF13648"/>
    </source>
</evidence>
<sequence>MNKILPLALIAAFIFSCDGNRKEAGEQAVEQEPETKTTSTLKEDMLGEWRNVAMKVTIKGEESDSVVNVPEGKWEEVLQIQPIRTVFNEDGSFTSEYRGLDDTIIMTSTGTWDVKGDTLEMTQEGSTTYYVTSIEGDMAEFEGTLDWDEDGQADDHYWGRQQKQGKQND</sequence>
<protein>
    <recommendedName>
        <fullName evidence="2">Lipocalin-like domain-containing protein</fullName>
    </recommendedName>
</protein>
<comment type="caution">
    <text evidence="3">The sequence shown here is derived from an EMBL/GenBank/DDBJ whole genome shotgun (WGS) entry which is preliminary data.</text>
</comment>
<feature type="domain" description="Lipocalin-like" evidence="2">
    <location>
        <begin position="46"/>
        <end position="135"/>
    </location>
</feature>
<dbReference type="InterPro" id="IPR024311">
    <property type="entry name" value="Lipocalin-like"/>
</dbReference>
<name>A0ABW9RPS2_9BACT</name>
<dbReference type="EMBL" id="SMLW01000484">
    <property type="protein sequence ID" value="MTI25100.1"/>
    <property type="molecule type" value="Genomic_DNA"/>
</dbReference>
<reference evidence="3 4" key="1">
    <citation type="submission" date="2019-02" db="EMBL/GenBank/DDBJ databases">
        <authorList>
            <person name="Goldberg S.R."/>
            <person name="Haltli B.A."/>
            <person name="Correa H."/>
            <person name="Russell K.G."/>
        </authorList>
    </citation>
    <scope>NUCLEOTIDE SEQUENCE [LARGE SCALE GENOMIC DNA]</scope>
    <source>
        <strain evidence="3 4">JCM 16186</strain>
    </source>
</reference>
<evidence type="ECO:0000256" key="1">
    <source>
        <dbReference type="SAM" id="MobiDB-lite"/>
    </source>
</evidence>
<evidence type="ECO:0000313" key="3">
    <source>
        <dbReference type="EMBL" id="MTI25100.1"/>
    </source>
</evidence>
<dbReference type="RefSeq" id="WP_155171135.1">
    <property type="nucleotide sequence ID" value="NZ_BAAAFL010000053.1"/>
</dbReference>
<gene>
    <name evidence="3" type="ORF">E1163_09120</name>
</gene>